<evidence type="ECO:0000313" key="3">
    <source>
        <dbReference type="EMBL" id="CZR55602.1"/>
    </source>
</evidence>
<dbReference type="Proteomes" id="UP000184330">
    <property type="component" value="Unassembled WGS sequence"/>
</dbReference>
<dbReference type="InterPro" id="IPR036514">
    <property type="entry name" value="SGNH_hydro_sf"/>
</dbReference>
<keyword evidence="2" id="KW-0732">Signal</keyword>
<name>A0A1L7WS59_9HELO</name>
<evidence type="ECO:0000256" key="1">
    <source>
        <dbReference type="ARBA" id="ARBA00022801"/>
    </source>
</evidence>
<dbReference type="SUPFAM" id="SSF52266">
    <property type="entry name" value="SGNH hydrolase"/>
    <property type="match status" value="1"/>
</dbReference>
<dbReference type="Gene3D" id="3.40.50.1110">
    <property type="entry name" value="SGNH hydrolase"/>
    <property type="match status" value="1"/>
</dbReference>
<reference evidence="3 4" key="1">
    <citation type="submission" date="2016-03" db="EMBL/GenBank/DDBJ databases">
        <authorList>
            <person name="Ploux O."/>
        </authorList>
    </citation>
    <scope>NUCLEOTIDE SEQUENCE [LARGE SCALE GENOMIC DNA]</scope>
    <source>
        <strain evidence="3 4">UAMH 11012</strain>
    </source>
</reference>
<evidence type="ECO:0000256" key="2">
    <source>
        <dbReference type="SAM" id="SignalP"/>
    </source>
</evidence>
<dbReference type="AlphaFoldDB" id="A0A1L7WS59"/>
<protein>
    <recommendedName>
        <fullName evidence="5">Cellulose-binding GDSL lipase/acylhydrolase</fullName>
    </recommendedName>
</protein>
<evidence type="ECO:0008006" key="5">
    <source>
        <dbReference type="Google" id="ProtNLM"/>
    </source>
</evidence>
<dbReference type="InterPro" id="IPR001087">
    <property type="entry name" value="GDSL"/>
</dbReference>
<dbReference type="CDD" id="cd01846">
    <property type="entry name" value="fatty_acyltransferase_like"/>
    <property type="match status" value="1"/>
</dbReference>
<feature type="signal peptide" evidence="2">
    <location>
        <begin position="1"/>
        <end position="15"/>
    </location>
</feature>
<dbReference type="GO" id="GO:0016788">
    <property type="term" value="F:hydrolase activity, acting on ester bonds"/>
    <property type="evidence" value="ECO:0007669"/>
    <property type="project" value="InterPro"/>
</dbReference>
<dbReference type="EMBL" id="FJOG01000006">
    <property type="protein sequence ID" value="CZR55602.1"/>
    <property type="molecule type" value="Genomic_DNA"/>
</dbReference>
<keyword evidence="4" id="KW-1185">Reference proteome</keyword>
<dbReference type="Pfam" id="PF00657">
    <property type="entry name" value="Lipase_GDSL"/>
    <property type="match status" value="1"/>
</dbReference>
<feature type="chain" id="PRO_5012069425" description="Cellulose-binding GDSL lipase/acylhydrolase" evidence="2">
    <location>
        <begin position="16"/>
        <end position="286"/>
    </location>
</feature>
<sequence length="286" mass="32531">MKLLFFALFLQGAYTTTLSKRAGQINCIFGFGDSYTARCFNISGVQPAEFNPMGNPPDDRCTTSNGPNWMEYLTTTYNSSLILTYDFAVSGGAIPNSLVDQVMFQYEPMYTHSNHTWTGDNTVHMTWIGINDITIESAIYQHPSDFNATLPPRFDQYFGLMENLYITGARKFMFVNMPPLDRTPMIQNYTADIVQNFAEGVSLFNDVLLPQYVRWFQGNHSNIQTTIYDAHLAFNLILDDAPAYGFVNNSCFNSTDCVWWNNYHPEGAVHQRLARDMVTNLTPLGW</sequence>
<evidence type="ECO:0000313" key="4">
    <source>
        <dbReference type="Proteomes" id="UP000184330"/>
    </source>
</evidence>
<keyword evidence="1" id="KW-0378">Hydrolase</keyword>
<dbReference type="InterPro" id="IPR051058">
    <property type="entry name" value="GDSL_Est/Lipase"/>
</dbReference>
<organism evidence="3 4">
    <name type="scientific">Phialocephala subalpina</name>
    <dbReference type="NCBI Taxonomy" id="576137"/>
    <lineage>
        <taxon>Eukaryota</taxon>
        <taxon>Fungi</taxon>
        <taxon>Dikarya</taxon>
        <taxon>Ascomycota</taxon>
        <taxon>Pezizomycotina</taxon>
        <taxon>Leotiomycetes</taxon>
        <taxon>Helotiales</taxon>
        <taxon>Mollisiaceae</taxon>
        <taxon>Phialocephala</taxon>
        <taxon>Phialocephala fortinii species complex</taxon>
    </lineage>
</organism>
<dbReference type="OrthoDB" id="1600564at2759"/>
<dbReference type="PANTHER" id="PTHR45648">
    <property type="entry name" value="GDSL LIPASE/ACYLHYDROLASE FAMILY PROTEIN (AFU_ORTHOLOGUE AFUA_4G14700)"/>
    <property type="match status" value="1"/>
</dbReference>
<gene>
    <name evidence="3" type="ORF">PAC_05490</name>
</gene>
<proteinExistence type="predicted"/>
<accession>A0A1L7WS59</accession>
<dbReference type="PANTHER" id="PTHR45648:SF22">
    <property type="entry name" value="GDSL LIPASE_ACYLHYDROLASE FAMILY PROTEIN (AFU_ORTHOLOGUE AFUA_4G14700)"/>
    <property type="match status" value="1"/>
</dbReference>